<sequence>MKSEEIIEKIKAEVNKTGFPLELRVSKLLKSRGYFVNHSAYYIDEDEGKSREIDILSHSNRKFKDEESNQDVYVRNILAIECKKSDNKPWVFLSSEIDEYDDPELEELFVWNFGDLKPFSLISTINIKEAHPFKHYKYRARSFFEAFKGSETGETIFKALTASVKASLFDGKEKMKDDICIYYPMVIFDGRMFQAILDESNEINVSEVNSVLFTFKYKSLNHAKTLIIPILREDYVEEFLEQLEGSLDVAVEQAEMLRNRFKNLG</sequence>
<organism evidence="1 2">
    <name type="scientific">Saccharibacillus alkalitolerans</name>
    <dbReference type="NCBI Taxonomy" id="2705290"/>
    <lineage>
        <taxon>Bacteria</taxon>
        <taxon>Bacillati</taxon>
        <taxon>Bacillota</taxon>
        <taxon>Bacilli</taxon>
        <taxon>Bacillales</taxon>
        <taxon>Paenibacillaceae</taxon>
        <taxon>Saccharibacillus</taxon>
    </lineage>
</organism>
<keyword evidence="2" id="KW-1185">Reference proteome</keyword>
<dbReference type="EMBL" id="JAAFGS010000003">
    <property type="protein sequence ID" value="NGZ75733.1"/>
    <property type="molecule type" value="Genomic_DNA"/>
</dbReference>
<dbReference type="RefSeq" id="WP_166274145.1">
    <property type="nucleotide sequence ID" value="NZ_JAAFGS010000003.1"/>
</dbReference>
<protein>
    <recommendedName>
        <fullName evidence="3">Restriction endonuclease</fullName>
    </recommendedName>
</protein>
<gene>
    <name evidence="1" type="ORF">GYN08_10400</name>
</gene>
<name>A0ABX0F5U1_9BACL</name>
<evidence type="ECO:0008006" key="3">
    <source>
        <dbReference type="Google" id="ProtNLM"/>
    </source>
</evidence>
<evidence type="ECO:0000313" key="2">
    <source>
        <dbReference type="Proteomes" id="UP000800303"/>
    </source>
</evidence>
<comment type="caution">
    <text evidence="1">The sequence shown here is derived from an EMBL/GenBank/DDBJ whole genome shotgun (WGS) entry which is preliminary data.</text>
</comment>
<reference evidence="1 2" key="1">
    <citation type="submission" date="2020-01" db="EMBL/GenBank/DDBJ databases">
        <title>Polyphasic characterisation and genomic insights into a novel alkali tolerant bacterium VR-M41.</title>
        <authorList>
            <person name="Vemuluri V.R."/>
        </authorList>
    </citation>
    <scope>NUCLEOTIDE SEQUENCE [LARGE SCALE GENOMIC DNA]</scope>
    <source>
        <strain evidence="1 2">VR-M41</strain>
    </source>
</reference>
<dbReference type="Proteomes" id="UP000800303">
    <property type="component" value="Unassembled WGS sequence"/>
</dbReference>
<accession>A0ABX0F5U1</accession>
<proteinExistence type="predicted"/>
<evidence type="ECO:0000313" key="1">
    <source>
        <dbReference type="EMBL" id="NGZ75733.1"/>
    </source>
</evidence>